<dbReference type="SUPFAM" id="SSF51445">
    <property type="entry name" value="(Trans)glycosidases"/>
    <property type="match status" value="1"/>
</dbReference>
<dbReference type="GO" id="GO:0005975">
    <property type="term" value="P:carbohydrate metabolic process"/>
    <property type="evidence" value="ECO:0007669"/>
    <property type="project" value="InterPro"/>
</dbReference>
<dbReference type="InterPro" id="IPR019800">
    <property type="entry name" value="Glyco_hydro_3_AS"/>
</dbReference>
<keyword evidence="4" id="KW-0378">Hydrolase</keyword>
<evidence type="ECO:0000256" key="1">
    <source>
        <dbReference type="ARBA" id="ARBA00001231"/>
    </source>
</evidence>
<accession>A0A0E2E7K8</accession>
<gene>
    <name evidence="7" type="ORF">HMPREF9726_00027</name>
</gene>
<dbReference type="AlphaFoldDB" id="A0A0E2E7K8"/>
<feature type="domain" description="Glycoside hydrolase family 3 N-terminal" evidence="6">
    <location>
        <begin position="34"/>
        <end position="356"/>
    </location>
</feature>
<dbReference type="EC" id="3.2.1.52" evidence="3"/>
<dbReference type="HOGENOM" id="CLU_008392_0_2_12"/>
<dbReference type="PATRIC" id="fig|999432.5.peg.27"/>
<dbReference type="GO" id="GO:0004563">
    <property type="term" value="F:beta-N-acetylhexosaminidase activity"/>
    <property type="evidence" value="ECO:0007669"/>
    <property type="project" value="UniProtKB-EC"/>
</dbReference>
<comment type="similarity">
    <text evidence="2">Belongs to the glycosyl hydrolase 3 family.</text>
</comment>
<evidence type="ECO:0000256" key="4">
    <source>
        <dbReference type="ARBA" id="ARBA00022801"/>
    </source>
</evidence>
<comment type="caution">
    <text evidence="7">The sequence shown here is derived from an EMBL/GenBank/DDBJ whole genome shotgun (WGS) entry which is preliminary data.</text>
</comment>
<dbReference type="InterPro" id="IPR050226">
    <property type="entry name" value="NagZ_Beta-hexosaminidase"/>
</dbReference>
<dbReference type="Proteomes" id="UP000011705">
    <property type="component" value="Chromosome"/>
</dbReference>
<proteinExistence type="inferred from homology"/>
<evidence type="ECO:0000259" key="6">
    <source>
        <dbReference type="Pfam" id="PF00933"/>
    </source>
</evidence>
<organism evidence="7">
    <name type="scientific">Treponema denticola H-22</name>
    <dbReference type="NCBI Taxonomy" id="999432"/>
    <lineage>
        <taxon>Bacteria</taxon>
        <taxon>Pseudomonadati</taxon>
        <taxon>Spirochaetota</taxon>
        <taxon>Spirochaetia</taxon>
        <taxon>Spirochaetales</taxon>
        <taxon>Treponemataceae</taxon>
        <taxon>Treponema</taxon>
    </lineage>
</organism>
<dbReference type="PANTHER" id="PTHR30480">
    <property type="entry name" value="BETA-HEXOSAMINIDASE-RELATED"/>
    <property type="match status" value="1"/>
</dbReference>
<dbReference type="EMBL" id="AGDV01000001">
    <property type="protein sequence ID" value="EMB35835.1"/>
    <property type="molecule type" value="Genomic_DNA"/>
</dbReference>
<evidence type="ECO:0000313" key="7">
    <source>
        <dbReference type="EMBL" id="EMB35835.1"/>
    </source>
</evidence>
<dbReference type="Gene3D" id="3.20.20.300">
    <property type="entry name" value="Glycoside hydrolase, family 3, N-terminal domain"/>
    <property type="match status" value="1"/>
</dbReference>
<sequence length="400" mass="45274">MKRFIPAFFYCFFIYTALFSDNESIKAYISEMSIEDKAAQVLMMSIEGKKTFPPYLSSYFDSYTPGAFILFGYNFSNTPEACASYIKSVKQSIQNLSKSKTFVPPFFASDFEGGRVYRIRKIGSPLPSPREVAETLTEEEALALYTHTAEQIHLLGIHLNLAPIVEKESSKDAGFLDDRIFSDDEDVLVKYADAFISGMKKGGMLSTVKHFPGNTETDPHFSKSIIDVDENIFYKDFISPFRRVLYGTDEVVLISHAEVSFIDKKPFCFSKKGIENILRTELKFSGLIITDDMAMKALKTDGRTTADNVLLALDAGCDMVMCSEPKFKELVEAISKKMKNEPDFLKRIDDAVFNILKTKIKMGIIDKACKPIEKDKFNKEKFYKAKKAAEDILKKSNEPK</sequence>
<keyword evidence="5" id="KW-0326">Glycosidase</keyword>
<protein>
    <recommendedName>
        <fullName evidence="3">beta-N-acetylhexosaminidase</fullName>
        <ecNumber evidence="3">3.2.1.52</ecNumber>
    </recommendedName>
</protein>
<dbReference type="GO" id="GO:0009254">
    <property type="term" value="P:peptidoglycan turnover"/>
    <property type="evidence" value="ECO:0007669"/>
    <property type="project" value="TreeGrafter"/>
</dbReference>
<dbReference type="PANTHER" id="PTHR30480:SF13">
    <property type="entry name" value="BETA-HEXOSAMINIDASE"/>
    <property type="match status" value="1"/>
</dbReference>
<dbReference type="Pfam" id="PF00933">
    <property type="entry name" value="Glyco_hydro_3"/>
    <property type="match status" value="1"/>
</dbReference>
<dbReference type="InterPro" id="IPR017853">
    <property type="entry name" value="GH"/>
</dbReference>
<dbReference type="PROSITE" id="PS00775">
    <property type="entry name" value="GLYCOSYL_HYDROL_F3"/>
    <property type="match status" value="1"/>
</dbReference>
<name>A0A0E2E7K8_TREDN</name>
<evidence type="ECO:0000256" key="3">
    <source>
        <dbReference type="ARBA" id="ARBA00012663"/>
    </source>
</evidence>
<reference evidence="7" key="1">
    <citation type="submission" date="2012-01" db="EMBL/GenBank/DDBJ databases">
        <title>The Genome Sequence of Treponema denticola H-22.</title>
        <authorList>
            <consortium name="The Broad Institute Genome Sequencing Platform"/>
            <person name="Earl A."/>
            <person name="Ward D."/>
            <person name="Feldgarden M."/>
            <person name="Gevers D."/>
            <person name="Blanton J.M."/>
            <person name="Fenno C.J."/>
            <person name="Baranova O.V."/>
            <person name="Mathney J."/>
            <person name="Dewhirst F.E."/>
            <person name="Izard J."/>
            <person name="Young S.K."/>
            <person name="Zeng Q."/>
            <person name="Gargeya S."/>
            <person name="Fitzgerald M."/>
            <person name="Haas B."/>
            <person name="Abouelleil A."/>
            <person name="Alvarado L."/>
            <person name="Arachchi H.M."/>
            <person name="Berlin A."/>
            <person name="Chapman S.B."/>
            <person name="Gearin G."/>
            <person name="Goldberg J."/>
            <person name="Griggs A."/>
            <person name="Gujja S."/>
            <person name="Hansen M."/>
            <person name="Heiman D."/>
            <person name="Howarth C."/>
            <person name="Larimer J."/>
            <person name="Lui A."/>
            <person name="MacDonald P.J.P."/>
            <person name="McCowen C."/>
            <person name="Montmayeur A."/>
            <person name="Murphy C."/>
            <person name="Neiman D."/>
            <person name="Pearson M."/>
            <person name="Priest M."/>
            <person name="Roberts A."/>
            <person name="Saif S."/>
            <person name="Shea T."/>
            <person name="Sisk P."/>
            <person name="Stolte C."/>
            <person name="Sykes S."/>
            <person name="Wortman J."/>
            <person name="Nusbaum C."/>
            <person name="Birren B."/>
        </authorList>
    </citation>
    <scope>NUCLEOTIDE SEQUENCE [LARGE SCALE GENOMIC DNA]</scope>
    <source>
        <strain evidence="7">H-22</strain>
    </source>
</reference>
<dbReference type="InterPro" id="IPR001764">
    <property type="entry name" value="Glyco_hydro_3_N"/>
</dbReference>
<evidence type="ECO:0000256" key="5">
    <source>
        <dbReference type="ARBA" id="ARBA00023295"/>
    </source>
</evidence>
<dbReference type="RefSeq" id="WP_002682500.1">
    <property type="nucleotide sequence ID" value="NZ_CM001795.1"/>
</dbReference>
<dbReference type="InterPro" id="IPR036962">
    <property type="entry name" value="Glyco_hydro_3_N_sf"/>
</dbReference>
<comment type="catalytic activity">
    <reaction evidence="1">
        <text>Hydrolysis of terminal non-reducing N-acetyl-D-hexosamine residues in N-acetyl-beta-D-hexosaminides.</text>
        <dbReference type="EC" id="3.2.1.52"/>
    </reaction>
</comment>
<evidence type="ECO:0000256" key="2">
    <source>
        <dbReference type="ARBA" id="ARBA00005336"/>
    </source>
</evidence>